<sequence>MLFYLVSDSLTRLSLSNESLVDLGRITSIGNYPFLHNAKNAKFLMVESAWQGYKNRWKYKIASYPDNPERTNEKLVRLVEKAKDQGIPTVFWNKEDSVHFDRFIDSAKHFDHIFTVDQNAIARYREVVPATTTVNVGMFPVQPKIHNFQGFNFKHLAANFVGSYSHHIHNKRRERQDMLFGAALKAGLPVTIFDRNSDRKSENYRYPKNSF</sequence>
<organism evidence="1">
    <name type="scientific">Mannheimia haemolytica</name>
    <name type="common">Pasteurella haemolytica</name>
    <dbReference type="NCBI Taxonomy" id="75985"/>
    <lineage>
        <taxon>Bacteria</taxon>
        <taxon>Pseudomonadati</taxon>
        <taxon>Pseudomonadota</taxon>
        <taxon>Gammaproteobacteria</taxon>
        <taxon>Pasteurellales</taxon>
        <taxon>Pasteurellaceae</taxon>
        <taxon>Mannheimia</taxon>
    </lineage>
</organism>
<accession>Q9RP74</accession>
<reference evidence="1" key="1">
    <citation type="journal article" date="2001" name="Infect. Immun.">
        <title>Analysis of the capsule biosynthetic locus of Mannheimia (Pasteurella) haemolytica A1 and proposal of a nomenclature system.</title>
        <authorList>
            <person name="Lo R.Y."/>
            <person name="McKerral L.J."/>
            <person name="Hills T.L."/>
            <person name="Kostrzynska M."/>
        </authorList>
    </citation>
    <scope>NUCLEOTIDE SEQUENCE</scope>
</reference>
<protein>
    <submittedName>
        <fullName evidence="1">Uncharacterized protein</fullName>
    </submittedName>
</protein>
<dbReference type="AlphaFoldDB" id="Q9RP74"/>
<proteinExistence type="predicted"/>
<dbReference type="EMBL" id="AF170495">
    <property type="protein sequence ID" value="AAF08244.1"/>
    <property type="molecule type" value="Genomic_DNA"/>
</dbReference>
<name>Q9RP74_MANHA</name>
<evidence type="ECO:0000313" key="1">
    <source>
        <dbReference type="EMBL" id="AAF08244.1"/>
    </source>
</evidence>